<dbReference type="InterPro" id="IPR006158">
    <property type="entry name" value="Cobalamin-bd"/>
</dbReference>
<keyword evidence="3" id="KW-1185">Reference proteome</keyword>
<dbReference type="OrthoDB" id="3782345at2"/>
<dbReference type="Pfam" id="PF02310">
    <property type="entry name" value="B12-binding"/>
    <property type="match status" value="1"/>
</dbReference>
<dbReference type="Gene3D" id="3.40.50.280">
    <property type="entry name" value="Cobalamin-binding domain"/>
    <property type="match status" value="1"/>
</dbReference>
<dbReference type="GO" id="GO:0046872">
    <property type="term" value="F:metal ion binding"/>
    <property type="evidence" value="ECO:0007669"/>
    <property type="project" value="InterPro"/>
</dbReference>
<accession>A0A344L7R3</accession>
<gene>
    <name evidence="2" type="ORF">A4R43_17430</name>
</gene>
<dbReference type="SUPFAM" id="SSF52242">
    <property type="entry name" value="Cobalamin (vitamin B12)-binding domain"/>
    <property type="match status" value="1"/>
</dbReference>
<dbReference type="Pfam" id="PF02607">
    <property type="entry name" value="B12-binding_2"/>
    <property type="match status" value="1"/>
</dbReference>
<dbReference type="AlphaFoldDB" id="A0A344L7R3"/>
<dbReference type="EMBL" id="CP015163">
    <property type="protein sequence ID" value="AXB44087.1"/>
    <property type="molecule type" value="Genomic_DNA"/>
</dbReference>
<organism evidence="2 3">
    <name type="scientific">Amycolatopsis albispora</name>
    <dbReference type="NCBI Taxonomy" id="1804986"/>
    <lineage>
        <taxon>Bacteria</taxon>
        <taxon>Bacillati</taxon>
        <taxon>Actinomycetota</taxon>
        <taxon>Actinomycetes</taxon>
        <taxon>Pseudonocardiales</taxon>
        <taxon>Pseudonocardiaceae</taxon>
        <taxon>Amycolatopsis</taxon>
    </lineage>
</organism>
<evidence type="ECO:0000313" key="2">
    <source>
        <dbReference type="EMBL" id="AXB44087.1"/>
    </source>
</evidence>
<dbReference type="RefSeq" id="WP_113693326.1">
    <property type="nucleotide sequence ID" value="NZ_CP015163.1"/>
</dbReference>
<dbReference type="CDD" id="cd02065">
    <property type="entry name" value="B12-binding_like"/>
    <property type="match status" value="1"/>
</dbReference>
<protein>
    <submittedName>
        <fullName evidence="2">Twin-arginine translocation pathway signal protein</fullName>
    </submittedName>
</protein>
<dbReference type="InterPro" id="IPR036724">
    <property type="entry name" value="Cobalamin-bd_sf"/>
</dbReference>
<dbReference type="PROSITE" id="PS51332">
    <property type="entry name" value="B12_BINDING"/>
    <property type="match status" value="1"/>
</dbReference>
<sequence length="338" mass="34509">MSAFDTAEAATRFGRALDAVDTPAATALVGGLLDRGADPVVVLVEVIAAGQRAVGGHWQRGEWTVAREHAATGVSAAAVGVVAEHAGRVPVSRGRVVVACAEREWHALPASLVGHALRAHGWDVTLLGASTPAARLNQYLHDLGPDAVAVSCSVLGALPACRRIVEAATAAGIPVLAGGPGFGRDSRRALALGATAWAPEAYAAVEAVGALPRVVPPAPPLPAAAAAEQAELEVAHQRLQHALRAGWSLATEVLVKAPVVADSLASVAKDVLDLSLHAVGAALLTGDPRPIPETSAWVAEVLTARGADPRLVAELGDLLAGVLADFPLARALVTEHWR</sequence>
<dbReference type="Proteomes" id="UP000250434">
    <property type="component" value="Chromosome"/>
</dbReference>
<dbReference type="GO" id="GO:0031419">
    <property type="term" value="F:cobalamin binding"/>
    <property type="evidence" value="ECO:0007669"/>
    <property type="project" value="InterPro"/>
</dbReference>
<reference evidence="2 3" key="1">
    <citation type="submission" date="2016-04" db="EMBL/GenBank/DDBJ databases">
        <title>Complete genome sequence and analysis of deep-sea sediment isolate, Amycolatopsis sp. WP1.</title>
        <authorList>
            <person name="Wang H."/>
            <person name="Chen S."/>
            <person name="Wu Q."/>
        </authorList>
    </citation>
    <scope>NUCLEOTIDE SEQUENCE [LARGE SCALE GENOMIC DNA]</scope>
    <source>
        <strain evidence="2 3">WP1</strain>
    </source>
</reference>
<dbReference type="KEGG" id="aab:A4R43_17430"/>
<dbReference type="Gene3D" id="1.10.1240.10">
    <property type="entry name" value="Methionine synthase domain"/>
    <property type="match status" value="1"/>
</dbReference>
<dbReference type="InterPro" id="IPR003759">
    <property type="entry name" value="Cbl-bd_cap"/>
</dbReference>
<dbReference type="InterPro" id="IPR036594">
    <property type="entry name" value="Meth_synthase_dom"/>
</dbReference>
<evidence type="ECO:0000313" key="3">
    <source>
        <dbReference type="Proteomes" id="UP000250434"/>
    </source>
</evidence>
<name>A0A344L7R3_9PSEU</name>
<evidence type="ECO:0000259" key="1">
    <source>
        <dbReference type="PROSITE" id="PS51332"/>
    </source>
</evidence>
<proteinExistence type="predicted"/>
<feature type="domain" description="B12-binding" evidence="1">
    <location>
        <begin position="93"/>
        <end position="218"/>
    </location>
</feature>